<keyword evidence="3" id="KW-1185">Reference proteome</keyword>
<dbReference type="STRING" id="690879.TSACC_131"/>
<keyword evidence="1" id="KW-1133">Transmembrane helix</keyword>
<feature type="transmembrane region" description="Helical" evidence="1">
    <location>
        <begin position="21"/>
        <end position="43"/>
    </location>
</feature>
<dbReference type="AlphaFoldDB" id="A0A146G1T4"/>
<evidence type="ECO:0000256" key="1">
    <source>
        <dbReference type="SAM" id="Phobius"/>
    </source>
</evidence>
<name>A0A146G1T4_TERSA</name>
<dbReference type="InterPro" id="IPR012902">
    <property type="entry name" value="N_methyl_site"/>
</dbReference>
<sequence length="157" mass="16786">MKSPSPVDLRPSNGGFSLVEIVLAIGITSFALIATLGLLPVGLNTLRESSTQTAVANISQYVRGELQQISFNPSTAFNIQNLNSVTYYFTRDGVKTDANSGYYLAKFDLNNGSVGGNTFDSTSAQNIKVTLSYPATAAVAARKTFIFSLFAARQSNQ</sequence>
<accession>A0A146G1T4</accession>
<dbReference type="InterPro" id="IPR019838">
    <property type="entry name" value="Verru/Chthon_B"/>
</dbReference>
<dbReference type="OrthoDB" id="194471at2"/>
<evidence type="ECO:0000313" key="3">
    <source>
        <dbReference type="Proteomes" id="UP000076023"/>
    </source>
</evidence>
<organism evidence="2 3">
    <name type="scientific">Terrimicrobium sacchariphilum</name>
    <dbReference type="NCBI Taxonomy" id="690879"/>
    <lineage>
        <taxon>Bacteria</taxon>
        <taxon>Pseudomonadati</taxon>
        <taxon>Verrucomicrobiota</taxon>
        <taxon>Terrimicrobiia</taxon>
        <taxon>Terrimicrobiales</taxon>
        <taxon>Terrimicrobiaceae</taxon>
        <taxon>Terrimicrobium</taxon>
    </lineage>
</organism>
<dbReference type="NCBIfam" id="TIGR02598">
    <property type="entry name" value="Verru_Chthon cassette protein B"/>
    <property type="match status" value="1"/>
</dbReference>
<dbReference type="InParanoid" id="A0A146G1T4"/>
<dbReference type="PROSITE" id="PS00409">
    <property type="entry name" value="PROKAR_NTER_METHYL"/>
    <property type="match status" value="1"/>
</dbReference>
<protein>
    <submittedName>
        <fullName evidence="2">Verru_Chthon cassette protein B</fullName>
    </submittedName>
</protein>
<evidence type="ECO:0000313" key="2">
    <source>
        <dbReference type="EMBL" id="GAT31483.1"/>
    </source>
</evidence>
<comment type="caution">
    <text evidence="2">The sequence shown here is derived from an EMBL/GenBank/DDBJ whole genome shotgun (WGS) entry which is preliminary data.</text>
</comment>
<proteinExistence type="predicted"/>
<reference evidence="3" key="1">
    <citation type="journal article" date="2017" name="Genome Announc.">
        <title>Draft Genome Sequence of Terrimicrobium sacchariphilum NM-5T, a Facultative Anaerobic Soil Bacterium of the Class Spartobacteria.</title>
        <authorList>
            <person name="Qiu Y.L."/>
            <person name="Tourlousse D.M."/>
            <person name="Matsuura N."/>
            <person name="Ohashi A."/>
            <person name="Sekiguchi Y."/>
        </authorList>
    </citation>
    <scope>NUCLEOTIDE SEQUENCE [LARGE SCALE GENOMIC DNA]</scope>
    <source>
        <strain evidence="3">NM-5</strain>
    </source>
</reference>
<gene>
    <name evidence="2" type="ORF">TSACC_131</name>
</gene>
<dbReference type="Proteomes" id="UP000076023">
    <property type="component" value="Unassembled WGS sequence"/>
</dbReference>
<keyword evidence="1" id="KW-0812">Transmembrane</keyword>
<dbReference type="EMBL" id="BDCO01000001">
    <property type="protein sequence ID" value="GAT31483.1"/>
    <property type="molecule type" value="Genomic_DNA"/>
</dbReference>
<dbReference type="RefSeq" id="WP_075077380.1">
    <property type="nucleotide sequence ID" value="NZ_BDCO01000001.1"/>
</dbReference>
<keyword evidence="1" id="KW-0472">Membrane</keyword>